<dbReference type="EMBL" id="BK015060">
    <property type="protein sequence ID" value="DAD89386.1"/>
    <property type="molecule type" value="Genomic_DNA"/>
</dbReference>
<accession>A0A8S5N552</accession>
<reference evidence="1" key="1">
    <citation type="journal article" date="2021" name="Proc. Natl. Acad. Sci. U.S.A.">
        <title>A Catalog of Tens of Thousands of Viruses from Human Metagenomes Reveals Hidden Associations with Chronic Diseases.</title>
        <authorList>
            <person name="Tisza M.J."/>
            <person name="Buck C.B."/>
        </authorList>
    </citation>
    <scope>NUCLEOTIDE SEQUENCE</scope>
    <source>
        <strain evidence="1">CtiJY10</strain>
    </source>
</reference>
<protein>
    <submittedName>
        <fullName evidence="1">DNA polymerase subunit alpha B polymerase alpha, DNA replication</fullName>
    </submittedName>
</protein>
<organism evidence="1">
    <name type="scientific">Podoviridae sp. ctiJY10</name>
    <dbReference type="NCBI Taxonomy" id="2826572"/>
    <lineage>
        <taxon>Viruses</taxon>
        <taxon>Duplodnaviria</taxon>
        <taxon>Heunggongvirae</taxon>
        <taxon>Uroviricota</taxon>
        <taxon>Caudoviricetes</taxon>
    </lineage>
</organism>
<name>A0A8S5N552_9CAUD</name>
<evidence type="ECO:0000313" key="1">
    <source>
        <dbReference type="EMBL" id="DAD89386.1"/>
    </source>
</evidence>
<sequence length="66" mass="7617">MMGAMMNPMSFMSKQFGSNPMFRQAQQMAQGKSPEQLKQTCMNLCKQRGLDFDQMWAQFQSQFPLG</sequence>
<proteinExistence type="predicted"/>